<evidence type="ECO:0000256" key="3">
    <source>
        <dbReference type="ARBA" id="ARBA00024378"/>
    </source>
</evidence>
<feature type="compositionally biased region" description="Low complexity" evidence="4">
    <location>
        <begin position="407"/>
        <end position="420"/>
    </location>
</feature>
<feature type="region of interest" description="Disordered" evidence="4">
    <location>
        <begin position="13"/>
        <end position="97"/>
    </location>
</feature>
<gene>
    <name evidence="6" type="ORF">AXG93_1062s1190</name>
</gene>
<evidence type="ECO:0000259" key="5">
    <source>
        <dbReference type="Pfam" id="PF13178"/>
    </source>
</evidence>
<dbReference type="CDD" id="cd23767">
    <property type="entry name" value="IQCD"/>
    <property type="match status" value="1"/>
</dbReference>
<feature type="compositionally biased region" description="Polar residues" evidence="4">
    <location>
        <begin position="397"/>
        <end position="406"/>
    </location>
</feature>
<sequence length="901" mass="96922">MVQSVKTAKWIKSAVKKAFRSPSKDKSPQKEGTAEEGAAAKKTTPKRRWSFGRKSHDRLALNEEASKGESGASPQDQNKVVSTATEEVDTSGNEVSKSVTSFGEPVFREYGPAEVAASIKIQTAFRGYLARRALRALKGLVRLQALVRGHTVRRQAAITLRCMQALVRVQARVRARRVRMSEEGQAVMRQISQSRELQYRRQSGGLVAVVPMGFQDSWNASTATLKDQQAKEQSREEGARKRERAMAYAFSQQLRRSAPKQTLYIDCEPDQPHWGWSWLERWMSARPWETRFSPEATLSEKSSKKSTKLTPTKPSDPERTLRAGHKGSDVDKGILKSGARNSVDEKTPGPRSVAKSTEDRKEVLKSTPEAGEHTAKHKSHPKRRWGSISDSVGLLASTPSQPPTAVQSTTTSPKATSPPQASAPPAAPQVQPSVPASQVASTRASPTASPPPAAGVSSPQASLSPPVPSSPLMELAAPGDSFLTPSPPKASKTSSPQKASVSPPPAHSPAVPSSPTEQASPGAPESVQDRAEDGLDHGNGSLVEEMLYADANGDGARGGLESGLSTPQASVGSKDKFMRRHSSYAGPKGEHGEHHSALPSYMLSTESAKAKARSMSNPKSRPETEKEDTVVKKRFSLPGVAEVKTSPRSARPTASSLVRTSLNKSYFGPVKSDRPGSVMSLKDVSGSELNHSTNTSVNGEANKPMKWSSQTLQVRVKEACDCVLPSTHFINEVRIHRAGSREIVRGRCRGMGLGAAGKAHCRVAKFFTSQSQSEFEGRDVTVSGRWATDQHWTWWVFGDVARRGSRGRVVVVGVAATTLGSSGSVRHSAQGFCVLDFLVSKNGIHGSKDEFMAERESSVQSAEKRVLGGLGGLADFLIASDSVSSGSSIRITEGSRISFSY</sequence>
<feature type="domain" description="DUF4005" evidence="5">
    <location>
        <begin position="579"/>
        <end position="650"/>
    </location>
</feature>
<evidence type="ECO:0000256" key="2">
    <source>
        <dbReference type="ARBA" id="ARBA00024341"/>
    </source>
</evidence>
<dbReference type="Pfam" id="PF00612">
    <property type="entry name" value="IQ"/>
    <property type="match status" value="1"/>
</dbReference>
<accession>A0A176W4N4</accession>
<keyword evidence="7" id="KW-1185">Reference proteome</keyword>
<dbReference type="Pfam" id="PF13178">
    <property type="entry name" value="DUF4005"/>
    <property type="match status" value="1"/>
</dbReference>
<dbReference type="InterPro" id="IPR000048">
    <property type="entry name" value="IQ_motif_EF-hand-BS"/>
</dbReference>
<feature type="compositionally biased region" description="Polar residues" evidence="4">
    <location>
        <begin position="687"/>
        <end position="699"/>
    </location>
</feature>
<organism evidence="6 7">
    <name type="scientific">Marchantia polymorpha subsp. ruderalis</name>
    <dbReference type="NCBI Taxonomy" id="1480154"/>
    <lineage>
        <taxon>Eukaryota</taxon>
        <taxon>Viridiplantae</taxon>
        <taxon>Streptophyta</taxon>
        <taxon>Embryophyta</taxon>
        <taxon>Marchantiophyta</taxon>
        <taxon>Marchantiopsida</taxon>
        <taxon>Marchantiidae</taxon>
        <taxon>Marchantiales</taxon>
        <taxon>Marchantiaceae</taxon>
        <taxon>Marchantia</taxon>
    </lineage>
</organism>
<protein>
    <recommendedName>
        <fullName evidence="5">DUF4005 domain-containing protein</fullName>
    </recommendedName>
</protein>
<feature type="compositionally biased region" description="Polar residues" evidence="4">
    <location>
        <begin position="72"/>
        <end position="97"/>
    </location>
</feature>
<dbReference type="GO" id="GO:0005516">
    <property type="term" value="F:calmodulin binding"/>
    <property type="evidence" value="ECO:0007669"/>
    <property type="project" value="UniProtKB-KW"/>
</dbReference>
<dbReference type="PROSITE" id="PS50096">
    <property type="entry name" value="IQ"/>
    <property type="match status" value="2"/>
</dbReference>
<feature type="compositionally biased region" description="Basic and acidic residues" evidence="4">
    <location>
        <begin position="57"/>
        <end position="67"/>
    </location>
</feature>
<dbReference type="Gene3D" id="1.20.5.190">
    <property type="match status" value="1"/>
</dbReference>
<dbReference type="PANTHER" id="PTHR32295:SF6">
    <property type="entry name" value="PROTEIN IQ-DOMAIN 18"/>
    <property type="match status" value="1"/>
</dbReference>
<evidence type="ECO:0000256" key="1">
    <source>
        <dbReference type="ARBA" id="ARBA00022860"/>
    </source>
</evidence>
<proteinExistence type="inferred from homology"/>
<feature type="compositionally biased region" description="Basic and acidic residues" evidence="4">
    <location>
        <begin position="315"/>
        <end position="334"/>
    </location>
</feature>
<comment type="subunit">
    <text evidence="3">Binds to multiple calmodulin (CaM) in the presence of Ca(2+) and CaM-like proteins.</text>
</comment>
<keyword evidence="1" id="KW-0112">Calmodulin-binding</keyword>
<feature type="compositionally biased region" description="Basic and acidic residues" evidence="4">
    <location>
        <begin position="527"/>
        <end position="536"/>
    </location>
</feature>
<feature type="region of interest" description="Disordered" evidence="4">
    <location>
        <begin position="681"/>
        <end position="703"/>
    </location>
</feature>
<feature type="compositionally biased region" description="Basic and acidic residues" evidence="4">
    <location>
        <begin position="620"/>
        <end position="629"/>
    </location>
</feature>
<dbReference type="PANTHER" id="PTHR32295">
    <property type="entry name" value="IQ-DOMAIN 5-RELATED"/>
    <property type="match status" value="1"/>
</dbReference>
<name>A0A176W4N4_MARPO</name>
<feature type="compositionally biased region" description="Basic residues" evidence="4">
    <location>
        <begin position="375"/>
        <end position="385"/>
    </location>
</feature>
<dbReference type="InterPro" id="IPR025064">
    <property type="entry name" value="DUF4005"/>
</dbReference>
<feature type="compositionally biased region" description="Low complexity" evidence="4">
    <location>
        <begin position="489"/>
        <end position="501"/>
    </location>
</feature>
<dbReference type="SMART" id="SM00015">
    <property type="entry name" value="IQ"/>
    <property type="match status" value="2"/>
</dbReference>
<comment type="similarity">
    <text evidence="2">Belongs to the IQD family.</text>
</comment>
<feature type="compositionally biased region" description="Low complexity" evidence="4">
    <location>
        <begin position="428"/>
        <end position="447"/>
    </location>
</feature>
<comment type="caution">
    <text evidence="6">The sequence shown here is derived from an EMBL/GenBank/DDBJ whole genome shotgun (WGS) entry which is preliminary data.</text>
</comment>
<feature type="compositionally biased region" description="Basic and acidic residues" evidence="4">
    <location>
        <begin position="356"/>
        <end position="374"/>
    </location>
</feature>
<dbReference type="Proteomes" id="UP000077202">
    <property type="component" value="Unassembled WGS sequence"/>
</dbReference>
<reference evidence="6" key="1">
    <citation type="submission" date="2016-03" db="EMBL/GenBank/DDBJ databases">
        <title>Mechanisms controlling the formation of the plant cell surface in tip-growing cells are functionally conserved among land plants.</title>
        <authorList>
            <person name="Honkanen S."/>
            <person name="Jones V.A."/>
            <person name="Morieri G."/>
            <person name="Champion C."/>
            <person name="Hetherington A.J."/>
            <person name="Kelly S."/>
            <person name="Saint-Marcoux D."/>
            <person name="Proust H."/>
            <person name="Prescott H."/>
            <person name="Dolan L."/>
        </authorList>
    </citation>
    <scope>NUCLEOTIDE SEQUENCE [LARGE SCALE GENOMIC DNA]</scope>
    <source>
        <tissue evidence="6">Whole gametophyte</tissue>
    </source>
</reference>
<evidence type="ECO:0000313" key="6">
    <source>
        <dbReference type="EMBL" id="OAE27987.1"/>
    </source>
</evidence>
<feature type="compositionally biased region" description="Basic and acidic residues" evidence="4">
    <location>
        <begin position="22"/>
        <end position="33"/>
    </location>
</feature>
<dbReference type="AlphaFoldDB" id="A0A176W4N4"/>
<evidence type="ECO:0000313" key="7">
    <source>
        <dbReference type="Proteomes" id="UP000077202"/>
    </source>
</evidence>
<dbReference type="EMBL" id="LVLJ01001793">
    <property type="protein sequence ID" value="OAE27987.1"/>
    <property type="molecule type" value="Genomic_DNA"/>
</dbReference>
<feature type="region of interest" description="Disordered" evidence="4">
    <location>
        <begin position="294"/>
        <end position="629"/>
    </location>
</feature>
<feature type="compositionally biased region" description="Basic residues" evidence="4">
    <location>
        <begin position="43"/>
        <end position="56"/>
    </location>
</feature>
<evidence type="ECO:0000256" key="4">
    <source>
        <dbReference type="SAM" id="MobiDB-lite"/>
    </source>
</evidence>
<feature type="compositionally biased region" description="Low complexity" evidence="4">
    <location>
        <begin position="454"/>
        <end position="464"/>
    </location>
</feature>